<sequence>MNGNLGEYLVPTCADAPDIHLELLTPDPCISELGARGLSEMGDVGTAAITNAVFHATGLRLRSLPITSDKVLAG</sequence>
<comment type="caution">
    <text evidence="1">The sequence shown here is derived from an EMBL/GenBank/DDBJ whole genome shotgun (WGS) entry which is preliminary data.</text>
</comment>
<reference evidence="1 2" key="1">
    <citation type="submission" date="2016-08" db="EMBL/GenBank/DDBJ databases">
        <title>Hymenobacter coccineus sp. nov., Hymenobacter lapidarius sp. nov. and Hymenobacter glacialis sp. nov., isolated from Antarctic soil.</title>
        <authorList>
            <person name="Sedlacek I."/>
            <person name="Kralova S."/>
            <person name="Kyrova K."/>
            <person name="Maslanova I."/>
            <person name="Stankova E."/>
            <person name="Vrbovska V."/>
            <person name="Nemec M."/>
            <person name="Bartak M."/>
            <person name="Svec P."/>
            <person name="Busse H.-J."/>
            <person name="Pantucek R."/>
        </authorList>
    </citation>
    <scope>NUCLEOTIDE SEQUENCE [LARGE SCALE GENOMIC DNA]</scope>
    <source>
        <strain evidence="1 2">CCM 8649</strain>
    </source>
</reference>
<dbReference type="RefSeq" id="WP_070742386.1">
    <property type="nucleotide sequence ID" value="NZ_MDZA01000099.1"/>
</dbReference>
<dbReference type="Gene3D" id="3.30.365.10">
    <property type="entry name" value="Aldehyde oxidase/xanthine dehydrogenase, molybdopterin binding domain"/>
    <property type="match status" value="1"/>
</dbReference>
<accession>A0A1G1TJA7</accession>
<dbReference type="InterPro" id="IPR037165">
    <property type="entry name" value="AldOxase/xan_DH_Mopterin-bd_sf"/>
</dbReference>
<protein>
    <recommendedName>
        <fullName evidence="3">Aldehyde oxidase/xanthine dehydrogenase second molybdopterin binding domain-containing protein</fullName>
    </recommendedName>
</protein>
<dbReference type="OrthoDB" id="605889at2"/>
<evidence type="ECO:0008006" key="3">
    <source>
        <dbReference type="Google" id="ProtNLM"/>
    </source>
</evidence>
<keyword evidence="2" id="KW-1185">Reference proteome</keyword>
<organism evidence="1 2">
    <name type="scientific">Hymenobacter coccineus</name>
    <dbReference type="NCBI Taxonomy" id="1908235"/>
    <lineage>
        <taxon>Bacteria</taxon>
        <taxon>Pseudomonadati</taxon>
        <taxon>Bacteroidota</taxon>
        <taxon>Cytophagia</taxon>
        <taxon>Cytophagales</taxon>
        <taxon>Hymenobacteraceae</taxon>
        <taxon>Hymenobacter</taxon>
    </lineage>
</organism>
<gene>
    <name evidence="1" type="ORF">BEN49_05635</name>
</gene>
<name>A0A1G1TJA7_9BACT</name>
<proteinExistence type="predicted"/>
<dbReference type="Proteomes" id="UP000177506">
    <property type="component" value="Unassembled WGS sequence"/>
</dbReference>
<evidence type="ECO:0000313" key="2">
    <source>
        <dbReference type="Proteomes" id="UP000177506"/>
    </source>
</evidence>
<dbReference type="GO" id="GO:0016491">
    <property type="term" value="F:oxidoreductase activity"/>
    <property type="evidence" value="ECO:0007669"/>
    <property type="project" value="InterPro"/>
</dbReference>
<dbReference type="SUPFAM" id="SSF56003">
    <property type="entry name" value="Molybdenum cofactor-binding domain"/>
    <property type="match status" value="1"/>
</dbReference>
<dbReference type="AlphaFoldDB" id="A0A1G1TJA7"/>
<evidence type="ECO:0000313" key="1">
    <source>
        <dbReference type="EMBL" id="OGX90961.1"/>
    </source>
</evidence>
<dbReference type="EMBL" id="MDZA01000099">
    <property type="protein sequence ID" value="OGX90961.1"/>
    <property type="molecule type" value="Genomic_DNA"/>
</dbReference>